<dbReference type="EMBL" id="CP129971">
    <property type="protein sequence ID" value="WKK77845.2"/>
    <property type="molecule type" value="Genomic_DNA"/>
</dbReference>
<feature type="signal peptide" evidence="1">
    <location>
        <begin position="1"/>
        <end position="23"/>
    </location>
</feature>
<dbReference type="RefSeq" id="WP_308349239.1">
    <property type="nucleotide sequence ID" value="NZ_CP129971.1"/>
</dbReference>
<dbReference type="KEGG" id="msaa:QYS49_12640"/>
<reference evidence="2 3" key="1">
    <citation type="submission" date="2023-08" db="EMBL/GenBank/DDBJ databases">
        <title>Comparative genomics and taxonomic characterization of three novel marine species of genus Marivirga.</title>
        <authorList>
            <person name="Muhammad N."/>
            <person name="Kim S.-G."/>
        </authorList>
    </citation>
    <scope>NUCLEOTIDE SEQUENCE [LARGE SCALE GENOMIC DNA]</scope>
    <source>
        <strain evidence="2 3">BDSF4-3</strain>
    </source>
</reference>
<evidence type="ECO:0000313" key="2">
    <source>
        <dbReference type="EMBL" id="WKK77845.2"/>
    </source>
</evidence>
<evidence type="ECO:0008006" key="4">
    <source>
        <dbReference type="Google" id="ProtNLM"/>
    </source>
</evidence>
<accession>A0AA49GHK6</accession>
<protein>
    <recommendedName>
        <fullName evidence="4">Lipoprotein</fullName>
    </recommendedName>
</protein>
<keyword evidence="1" id="KW-0732">Signal</keyword>
<keyword evidence="3" id="KW-1185">Reference proteome</keyword>
<sequence length="134" mass="14820">MKNLKLTIFAASLIFLVSSCTIRLVDFTTISTKNVNLGIDKSQGTRVEGKASYFLNIGFNLKDAIDDAMEQAGTGYDLLIDGVVSYQNLPFVTVVKVEGVAVNAAKMRLSMTEEEYNNWLSENKAIEVKEDKTK</sequence>
<gene>
    <name evidence="2" type="ORF">QYS49_12640</name>
</gene>
<dbReference type="Proteomes" id="UP001230496">
    <property type="component" value="Chromosome"/>
</dbReference>
<dbReference type="PROSITE" id="PS51257">
    <property type="entry name" value="PROKAR_LIPOPROTEIN"/>
    <property type="match status" value="1"/>
</dbReference>
<dbReference type="AlphaFoldDB" id="A0AA49GHK6"/>
<evidence type="ECO:0000313" key="3">
    <source>
        <dbReference type="Proteomes" id="UP001230496"/>
    </source>
</evidence>
<organism evidence="2 3">
    <name type="scientific">Marivirga salinarum</name>
    <dbReference type="NCBI Taxonomy" id="3059078"/>
    <lineage>
        <taxon>Bacteria</taxon>
        <taxon>Pseudomonadati</taxon>
        <taxon>Bacteroidota</taxon>
        <taxon>Cytophagia</taxon>
        <taxon>Cytophagales</taxon>
        <taxon>Marivirgaceae</taxon>
        <taxon>Marivirga</taxon>
    </lineage>
</organism>
<name>A0AA49GHK6_9BACT</name>
<feature type="chain" id="PRO_5041228601" description="Lipoprotein" evidence="1">
    <location>
        <begin position="24"/>
        <end position="134"/>
    </location>
</feature>
<evidence type="ECO:0000256" key="1">
    <source>
        <dbReference type="SAM" id="SignalP"/>
    </source>
</evidence>
<proteinExistence type="predicted"/>